<dbReference type="AlphaFoldDB" id="A0A645F4C5"/>
<gene>
    <name evidence="2" type="ORF">SDC9_155654</name>
</gene>
<evidence type="ECO:0000313" key="2">
    <source>
        <dbReference type="EMBL" id="MPN08372.1"/>
    </source>
</evidence>
<reference evidence="2" key="1">
    <citation type="submission" date="2019-08" db="EMBL/GenBank/DDBJ databases">
        <authorList>
            <person name="Kucharzyk K."/>
            <person name="Murdoch R.W."/>
            <person name="Higgins S."/>
            <person name="Loffler F."/>
        </authorList>
    </citation>
    <scope>NUCLEOTIDE SEQUENCE</scope>
</reference>
<sequence length="107" mass="11247">MIDKKGSSRRITGLGEAETRPAAHNAVSRSIINSNVTPTGQAARAAIRHIQSWALMSMPSTANTVPLCGSISGTRALNHVPQWSEDGPTTDAVFDSKTCRSSAEASP</sequence>
<feature type="region of interest" description="Disordered" evidence="1">
    <location>
        <begin position="1"/>
        <end position="23"/>
    </location>
</feature>
<protein>
    <submittedName>
        <fullName evidence="2">Uncharacterized protein</fullName>
    </submittedName>
</protein>
<accession>A0A645F4C5</accession>
<name>A0A645F4C5_9ZZZZ</name>
<comment type="caution">
    <text evidence="2">The sequence shown here is derived from an EMBL/GenBank/DDBJ whole genome shotgun (WGS) entry which is preliminary data.</text>
</comment>
<feature type="region of interest" description="Disordered" evidence="1">
    <location>
        <begin position="83"/>
        <end position="107"/>
    </location>
</feature>
<proteinExistence type="predicted"/>
<organism evidence="2">
    <name type="scientific">bioreactor metagenome</name>
    <dbReference type="NCBI Taxonomy" id="1076179"/>
    <lineage>
        <taxon>unclassified sequences</taxon>
        <taxon>metagenomes</taxon>
        <taxon>ecological metagenomes</taxon>
    </lineage>
</organism>
<evidence type="ECO:0000256" key="1">
    <source>
        <dbReference type="SAM" id="MobiDB-lite"/>
    </source>
</evidence>
<dbReference type="EMBL" id="VSSQ01054419">
    <property type="protein sequence ID" value="MPN08372.1"/>
    <property type="molecule type" value="Genomic_DNA"/>
</dbReference>